<comment type="similarity">
    <text evidence="5">Belongs to the TatC family.</text>
</comment>
<dbReference type="AlphaFoldDB" id="A0A7C4VZT2"/>
<feature type="transmembrane region" description="Helical" evidence="5">
    <location>
        <begin position="110"/>
        <end position="137"/>
    </location>
</feature>
<evidence type="ECO:0000256" key="3">
    <source>
        <dbReference type="ARBA" id="ARBA00022989"/>
    </source>
</evidence>
<sequence>MEQPENEDKRPFIEHLEELRHRLIVCFIAVAIGFVLCYAVKEWLFHILSAPLMAVMQPGEKLIYTGLPEAFFTYMKLAFLCGLLVASPVIIYQFWMFVAPGLYTTEKRMLAPVLILSTLFFIGGGLFGYFFVFPIGFQFFLGFSTDTIRPLLSMREYLSFASLFLIAFGVIFELPLILIFLVKLGVLSIEFLEKQRKFAVLGIFVIAAILTPPDVVSQIMMAIPMMILYEISIIGAKIFVRKPEVKPAEDPDAVKQPPA</sequence>
<comment type="caution">
    <text evidence="5">Lacks conserved residue(s) required for the propagation of feature annotation.</text>
</comment>
<feature type="transmembrane region" description="Helical" evidence="5">
    <location>
        <begin position="21"/>
        <end position="41"/>
    </location>
</feature>
<dbReference type="PRINTS" id="PR01840">
    <property type="entry name" value="TATCFAMILY"/>
</dbReference>
<evidence type="ECO:0000256" key="1">
    <source>
        <dbReference type="ARBA" id="ARBA00004141"/>
    </source>
</evidence>
<keyword evidence="5" id="KW-0813">Transport</keyword>
<keyword evidence="5" id="KW-0653">Protein transport</keyword>
<organism evidence="6">
    <name type="scientific">Desulfatirhabdium butyrativorans</name>
    <dbReference type="NCBI Taxonomy" id="340467"/>
    <lineage>
        <taxon>Bacteria</taxon>
        <taxon>Pseudomonadati</taxon>
        <taxon>Thermodesulfobacteriota</taxon>
        <taxon>Desulfobacteria</taxon>
        <taxon>Desulfobacterales</taxon>
        <taxon>Desulfatirhabdiaceae</taxon>
        <taxon>Desulfatirhabdium</taxon>
    </lineage>
</organism>
<comment type="subcellular location">
    <subcellularLocation>
        <location evidence="5">Cell membrane</location>
        <topology evidence="5">Multi-pass membrane protein</topology>
    </subcellularLocation>
    <subcellularLocation>
        <location evidence="1">Membrane</location>
        <topology evidence="1">Multi-pass membrane protein</topology>
    </subcellularLocation>
</comment>
<keyword evidence="4 5" id="KW-0472">Membrane</keyword>
<dbReference type="Pfam" id="PF00902">
    <property type="entry name" value="TatC"/>
    <property type="match status" value="1"/>
</dbReference>
<name>A0A7C4VZT2_9BACT</name>
<evidence type="ECO:0000256" key="5">
    <source>
        <dbReference type="HAMAP-Rule" id="MF_00902"/>
    </source>
</evidence>
<dbReference type="HAMAP" id="MF_00902">
    <property type="entry name" value="TatC"/>
    <property type="match status" value="1"/>
</dbReference>
<dbReference type="PANTHER" id="PTHR30371">
    <property type="entry name" value="SEC-INDEPENDENT PROTEIN TRANSLOCASE PROTEIN TATC"/>
    <property type="match status" value="1"/>
</dbReference>
<comment type="subunit">
    <text evidence="5">Forms a complex with TatA.</text>
</comment>
<dbReference type="InterPro" id="IPR002033">
    <property type="entry name" value="TatC"/>
</dbReference>
<keyword evidence="3 5" id="KW-1133">Transmembrane helix</keyword>
<keyword evidence="5" id="KW-1003">Cell membrane</keyword>
<dbReference type="GO" id="GO:0043953">
    <property type="term" value="P:protein transport by the Tat complex"/>
    <property type="evidence" value="ECO:0007669"/>
    <property type="project" value="UniProtKB-UniRule"/>
</dbReference>
<comment type="function">
    <text evidence="5">Part of the twin-arginine translocation (Tat) system that transports large folded proteins containing a characteristic twin-arginine motif in their signal peptide across membranes.</text>
</comment>
<dbReference type="GO" id="GO:0065002">
    <property type="term" value="P:intracellular protein transmembrane transport"/>
    <property type="evidence" value="ECO:0007669"/>
    <property type="project" value="TreeGrafter"/>
</dbReference>
<dbReference type="NCBIfam" id="TIGR00945">
    <property type="entry name" value="tatC"/>
    <property type="match status" value="1"/>
</dbReference>
<evidence type="ECO:0000313" key="6">
    <source>
        <dbReference type="EMBL" id="HGU34254.1"/>
    </source>
</evidence>
<feature type="transmembrane region" description="Helical" evidence="5">
    <location>
        <begin position="157"/>
        <end position="186"/>
    </location>
</feature>
<comment type="caution">
    <text evidence="6">The sequence shown here is derived from an EMBL/GenBank/DDBJ whole genome shotgun (WGS) entry which is preliminary data.</text>
</comment>
<evidence type="ECO:0000256" key="4">
    <source>
        <dbReference type="ARBA" id="ARBA00023136"/>
    </source>
</evidence>
<dbReference type="PANTHER" id="PTHR30371:SF0">
    <property type="entry name" value="SEC-INDEPENDENT PROTEIN TRANSLOCASE PROTEIN TATC, CHLOROPLASTIC-RELATED"/>
    <property type="match status" value="1"/>
</dbReference>
<proteinExistence type="inferred from homology"/>
<reference evidence="6" key="1">
    <citation type="journal article" date="2020" name="mSystems">
        <title>Genome- and Community-Level Interaction Insights into Carbon Utilization and Element Cycling Functions of Hydrothermarchaeota in Hydrothermal Sediment.</title>
        <authorList>
            <person name="Zhou Z."/>
            <person name="Liu Y."/>
            <person name="Xu W."/>
            <person name="Pan J."/>
            <person name="Luo Z.H."/>
            <person name="Li M."/>
        </authorList>
    </citation>
    <scope>NUCLEOTIDE SEQUENCE [LARGE SCALE GENOMIC DNA]</scope>
    <source>
        <strain evidence="6">SpSt-477</strain>
    </source>
</reference>
<feature type="transmembrane region" description="Helical" evidence="5">
    <location>
        <begin position="77"/>
        <end position="98"/>
    </location>
</feature>
<keyword evidence="2 5" id="KW-0812">Transmembrane</keyword>
<dbReference type="GO" id="GO:0009977">
    <property type="term" value="F:proton motive force dependent protein transmembrane transporter activity"/>
    <property type="evidence" value="ECO:0007669"/>
    <property type="project" value="TreeGrafter"/>
</dbReference>
<gene>
    <name evidence="5 6" type="primary">tatC</name>
    <name evidence="6" type="ORF">ENS29_15625</name>
</gene>
<evidence type="ECO:0000256" key="2">
    <source>
        <dbReference type="ARBA" id="ARBA00022692"/>
    </source>
</evidence>
<dbReference type="EMBL" id="DSUH01000359">
    <property type="protein sequence ID" value="HGU34254.1"/>
    <property type="molecule type" value="Genomic_DNA"/>
</dbReference>
<accession>A0A7C4VZT2</accession>
<dbReference type="GO" id="GO:0033281">
    <property type="term" value="C:TAT protein transport complex"/>
    <property type="evidence" value="ECO:0007669"/>
    <property type="project" value="UniProtKB-UniRule"/>
</dbReference>
<keyword evidence="5" id="KW-0811">Translocation</keyword>
<protein>
    <recommendedName>
        <fullName evidence="5">Sec-independent protein translocase protein TatC</fullName>
    </recommendedName>
</protein>
<feature type="transmembrane region" description="Helical" evidence="5">
    <location>
        <begin position="198"/>
        <end position="213"/>
    </location>
</feature>